<keyword evidence="3" id="KW-1185">Reference proteome</keyword>
<reference evidence="2" key="2">
    <citation type="submission" date="2025-08" db="UniProtKB">
        <authorList>
            <consortium name="Ensembl"/>
        </authorList>
    </citation>
    <scope>IDENTIFICATION</scope>
</reference>
<dbReference type="InterPro" id="IPR027417">
    <property type="entry name" value="P-loop_NTPase"/>
</dbReference>
<accession>A0A8W4FEL8</accession>
<dbReference type="SUPFAM" id="SSF52540">
    <property type="entry name" value="P-loop containing nucleoside triphosphate hydrolases"/>
    <property type="match status" value="1"/>
</dbReference>
<organism evidence="2 3">
    <name type="scientific">Sus scrofa</name>
    <name type="common">Pig</name>
    <dbReference type="NCBI Taxonomy" id="9823"/>
    <lineage>
        <taxon>Eukaryota</taxon>
        <taxon>Metazoa</taxon>
        <taxon>Chordata</taxon>
        <taxon>Craniata</taxon>
        <taxon>Vertebrata</taxon>
        <taxon>Euteleostomi</taxon>
        <taxon>Mammalia</taxon>
        <taxon>Eutheria</taxon>
        <taxon>Laurasiatheria</taxon>
        <taxon>Artiodactyla</taxon>
        <taxon>Suina</taxon>
        <taxon>Suidae</taxon>
        <taxon>Sus</taxon>
    </lineage>
</organism>
<evidence type="ECO:0000256" key="1">
    <source>
        <dbReference type="ARBA" id="ARBA00022741"/>
    </source>
</evidence>
<dbReference type="PRINTS" id="PR00449">
    <property type="entry name" value="RASTRNSFRMNG"/>
</dbReference>
<reference evidence="2" key="1">
    <citation type="journal article" date="2020" name="Gigascience">
        <title>An improved pig reference genome sequence to enable pig genetics and genomics research.</title>
        <authorList>
            <person name="Warr A."/>
            <person name="Affara N."/>
            <person name="Aken B."/>
            <person name="Beiki H."/>
            <person name="Bickhart D.M."/>
            <person name="Billis K."/>
            <person name="Chow W."/>
            <person name="Eory L."/>
            <person name="Finlayson H.A."/>
            <person name="Flicek P."/>
            <person name="Giron C.G."/>
            <person name="Griffin D.K."/>
            <person name="Hall R."/>
            <person name="Hannum G."/>
            <person name="Hourlier T."/>
            <person name="Howe K."/>
            <person name="Hume D.A."/>
            <person name="Izuogu O."/>
            <person name="Kim K."/>
            <person name="Koren S."/>
            <person name="Liu H."/>
            <person name="Manchanda N."/>
            <person name="Martin F.J."/>
            <person name="Nonneman D.J."/>
            <person name="O'Connor R.E."/>
            <person name="Phillippy A.M."/>
            <person name="Rohrer G.A."/>
            <person name="Rosen B.D."/>
            <person name="Rund L.A."/>
            <person name="Sargent C.A."/>
            <person name="Schook L.B."/>
            <person name="Schroeder S.G."/>
            <person name="Schwartz A.S."/>
            <person name="Skinner B.M."/>
            <person name="Talbot R."/>
            <person name="Tseng E."/>
            <person name="Tuggle C.K."/>
            <person name="Watson M."/>
            <person name="Smith T.P.L."/>
            <person name="Archibald A.L."/>
        </authorList>
    </citation>
    <scope>NUCLEOTIDE SEQUENCE [LARGE SCALE GENOMIC DNA]</scope>
    <source>
        <strain evidence="2">Duroc</strain>
    </source>
</reference>
<dbReference type="Gene3D" id="3.40.50.300">
    <property type="entry name" value="P-loop containing nucleotide triphosphate hydrolases"/>
    <property type="match status" value="1"/>
</dbReference>
<dbReference type="Pfam" id="PF00071">
    <property type="entry name" value="Ras"/>
    <property type="match status" value="1"/>
</dbReference>
<keyword evidence="1" id="KW-0547">Nucleotide-binding</keyword>
<reference evidence="2" key="3">
    <citation type="submission" date="2025-09" db="UniProtKB">
        <authorList>
            <consortium name="Ensembl"/>
        </authorList>
    </citation>
    <scope>IDENTIFICATION</scope>
</reference>
<proteinExistence type="predicted"/>
<evidence type="ECO:0000313" key="2">
    <source>
        <dbReference type="Ensembl" id="ENSSSCP00000076755.1"/>
    </source>
</evidence>
<dbReference type="Ensembl" id="ENSSSCT00000105386.1">
    <property type="protein sequence ID" value="ENSSSCP00000076755.1"/>
    <property type="gene ID" value="ENSSSCG00000056325.1"/>
</dbReference>
<dbReference type="Proteomes" id="UP000008227">
    <property type="component" value="Chromosome 10"/>
</dbReference>
<evidence type="ECO:0000313" key="3">
    <source>
        <dbReference type="Proteomes" id="UP000008227"/>
    </source>
</evidence>
<sequence>MDEDVLTTLKILTIGESGVGKPSLLLRFTDDTFDLELAATIGKPVFKNSVEMPSIFLPLGCFV</sequence>
<protein>
    <submittedName>
        <fullName evidence="2">Uncharacterized protein</fullName>
    </submittedName>
</protein>
<name>A0A8W4FEL8_PIG</name>
<dbReference type="AlphaFoldDB" id="A0A8W4FEL8"/>
<dbReference type="GO" id="GO:0003924">
    <property type="term" value="F:GTPase activity"/>
    <property type="evidence" value="ECO:0007669"/>
    <property type="project" value="InterPro"/>
</dbReference>
<dbReference type="GO" id="GO:0005525">
    <property type="term" value="F:GTP binding"/>
    <property type="evidence" value="ECO:0007669"/>
    <property type="project" value="InterPro"/>
</dbReference>
<dbReference type="GeneTree" id="ENSGT00940000157325"/>
<dbReference type="InterPro" id="IPR001806">
    <property type="entry name" value="Small_GTPase"/>
</dbReference>